<gene>
    <name evidence="5" type="ORF">K8V56_06600</name>
</gene>
<dbReference type="GO" id="GO:0008173">
    <property type="term" value="F:RNA methyltransferase activity"/>
    <property type="evidence" value="ECO:0007669"/>
    <property type="project" value="InterPro"/>
</dbReference>
<dbReference type="GO" id="GO:0032259">
    <property type="term" value="P:methylation"/>
    <property type="evidence" value="ECO:0007669"/>
    <property type="project" value="UniProtKB-KW"/>
</dbReference>
<evidence type="ECO:0000259" key="4">
    <source>
        <dbReference type="SMART" id="SM00967"/>
    </source>
</evidence>
<evidence type="ECO:0000256" key="3">
    <source>
        <dbReference type="ARBA" id="ARBA00022679"/>
    </source>
</evidence>
<dbReference type="InterPro" id="IPR029028">
    <property type="entry name" value="Alpha/beta_knot_MTases"/>
</dbReference>
<feature type="domain" description="RNA 2-O ribose methyltransferase substrate binding" evidence="4">
    <location>
        <begin position="32"/>
        <end position="101"/>
    </location>
</feature>
<dbReference type="Pfam" id="PF00588">
    <property type="entry name" value="SpoU_methylase"/>
    <property type="match status" value="1"/>
</dbReference>
<keyword evidence="2 5" id="KW-0489">Methyltransferase</keyword>
<dbReference type="EMBL" id="DYWT01000108">
    <property type="protein sequence ID" value="HJF31436.1"/>
    <property type="molecule type" value="Genomic_DNA"/>
</dbReference>
<dbReference type="SMART" id="SM00967">
    <property type="entry name" value="SpoU_sub_bind"/>
    <property type="match status" value="1"/>
</dbReference>
<dbReference type="InterPro" id="IPR001537">
    <property type="entry name" value="SpoU_MeTrfase"/>
</dbReference>
<comment type="similarity">
    <text evidence="1">Belongs to the class IV-like SAM-binding methyltransferase superfamily. RNA methyltransferase TrmH family.</text>
</comment>
<dbReference type="GO" id="GO:0005737">
    <property type="term" value="C:cytoplasm"/>
    <property type="evidence" value="ECO:0007669"/>
    <property type="project" value="UniProtKB-ARBA"/>
</dbReference>
<reference evidence="5" key="2">
    <citation type="submission" date="2021-09" db="EMBL/GenBank/DDBJ databases">
        <authorList>
            <person name="Gilroy R."/>
        </authorList>
    </citation>
    <scope>NUCLEOTIDE SEQUENCE</scope>
    <source>
        <strain evidence="5">CHK171-7178</strain>
    </source>
</reference>
<dbReference type="SUPFAM" id="SSF55315">
    <property type="entry name" value="L30e-like"/>
    <property type="match status" value="1"/>
</dbReference>
<dbReference type="InterPro" id="IPR029064">
    <property type="entry name" value="Ribosomal_eL30-like_sf"/>
</dbReference>
<dbReference type="Proteomes" id="UP000698173">
    <property type="component" value="Unassembled WGS sequence"/>
</dbReference>
<dbReference type="Pfam" id="PF22435">
    <property type="entry name" value="MRM3-like_sub_bind"/>
    <property type="match status" value="1"/>
</dbReference>
<proteinExistence type="inferred from homology"/>
<sequence>MKRIESSQNALVKHWKKLVTTRKERDQSKEFLVEGFHLVEEAIKNDKTILSLILRDGVEIPEGWSIEGVKLIEITEAIAKEISETGQSQGIYAHCRQPEQAEEGYASWKKLLMIDAVQDPGNVGTMIRTADAAGMDAVILGIGTADAFNPKTVRSAQGSHFNIPIVKGDLIEWTVKAKKAGIQVLGTGLKNAVIHSDIWPQAEFALIVGNEGSGVNPELLALADNTVKIPMYGKAESLNVAVATGILLYTYSKL</sequence>
<dbReference type="PANTHER" id="PTHR43191:SF2">
    <property type="entry name" value="RRNA METHYLTRANSFERASE 3, MITOCHONDRIAL"/>
    <property type="match status" value="1"/>
</dbReference>
<reference evidence="5" key="1">
    <citation type="journal article" date="2021" name="PeerJ">
        <title>Extensive microbial diversity within the chicken gut microbiome revealed by metagenomics and culture.</title>
        <authorList>
            <person name="Gilroy R."/>
            <person name="Ravi A."/>
            <person name="Getino M."/>
            <person name="Pursley I."/>
            <person name="Horton D.L."/>
            <person name="Alikhan N.F."/>
            <person name="Baker D."/>
            <person name="Gharbi K."/>
            <person name="Hall N."/>
            <person name="Watson M."/>
            <person name="Adriaenssens E.M."/>
            <person name="Foster-Nyarko E."/>
            <person name="Jarju S."/>
            <person name="Secka A."/>
            <person name="Antonio M."/>
            <person name="Oren A."/>
            <person name="Chaudhuri R.R."/>
            <person name="La Ragione R."/>
            <person name="Hildebrand F."/>
            <person name="Pallen M.J."/>
        </authorList>
    </citation>
    <scope>NUCLEOTIDE SEQUENCE</scope>
    <source>
        <strain evidence="5">CHK171-7178</strain>
    </source>
</reference>
<dbReference type="Gene3D" id="3.30.1330.30">
    <property type="match status" value="1"/>
</dbReference>
<evidence type="ECO:0000313" key="6">
    <source>
        <dbReference type="Proteomes" id="UP000698173"/>
    </source>
</evidence>
<accession>A0A921KCV1</accession>
<comment type="caution">
    <text evidence="5">The sequence shown here is derived from an EMBL/GenBank/DDBJ whole genome shotgun (WGS) entry which is preliminary data.</text>
</comment>
<dbReference type="InterPro" id="IPR051259">
    <property type="entry name" value="rRNA_Methyltransferase"/>
</dbReference>
<dbReference type="CDD" id="cd18095">
    <property type="entry name" value="SpoU-like_rRNA-MTase"/>
    <property type="match status" value="1"/>
</dbReference>
<protein>
    <submittedName>
        <fullName evidence="5">RNA methyltransferase</fullName>
    </submittedName>
</protein>
<dbReference type="SUPFAM" id="SSF75217">
    <property type="entry name" value="alpha/beta knot"/>
    <property type="match status" value="1"/>
</dbReference>
<dbReference type="InterPro" id="IPR013123">
    <property type="entry name" value="SpoU_subst-bd"/>
</dbReference>
<organism evidence="5 6">
    <name type="scientific">Sporosarcina psychrophila</name>
    <name type="common">Bacillus psychrophilus</name>
    <dbReference type="NCBI Taxonomy" id="1476"/>
    <lineage>
        <taxon>Bacteria</taxon>
        <taxon>Bacillati</taxon>
        <taxon>Bacillota</taxon>
        <taxon>Bacilli</taxon>
        <taxon>Bacillales</taxon>
        <taxon>Caryophanaceae</taxon>
        <taxon>Sporosarcina</taxon>
    </lineage>
</organism>
<dbReference type="PANTHER" id="PTHR43191">
    <property type="entry name" value="RRNA METHYLTRANSFERASE 3"/>
    <property type="match status" value="1"/>
</dbReference>
<keyword evidence="3" id="KW-0808">Transferase</keyword>
<evidence type="ECO:0000313" key="5">
    <source>
        <dbReference type="EMBL" id="HJF31436.1"/>
    </source>
</evidence>
<dbReference type="Gene3D" id="3.40.1280.10">
    <property type="match status" value="1"/>
</dbReference>
<dbReference type="InterPro" id="IPR029026">
    <property type="entry name" value="tRNA_m1G_MTases_N"/>
</dbReference>
<dbReference type="InterPro" id="IPR053888">
    <property type="entry name" value="MRM3-like_sub_bind"/>
</dbReference>
<evidence type="ECO:0000256" key="2">
    <source>
        <dbReference type="ARBA" id="ARBA00022603"/>
    </source>
</evidence>
<dbReference type="GO" id="GO:0003723">
    <property type="term" value="F:RNA binding"/>
    <property type="evidence" value="ECO:0007669"/>
    <property type="project" value="InterPro"/>
</dbReference>
<evidence type="ECO:0000256" key="1">
    <source>
        <dbReference type="ARBA" id="ARBA00007228"/>
    </source>
</evidence>
<name>A0A921KCV1_SPOPS</name>
<dbReference type="AlphaFoldDB" id="A0A921KCV1"/>
<dbReference type="GO" id="GO:0006396">
    <property type="term" value="P:RNA processing"/>
    <property type="evidence" value="ECO:0007669"/>
    <property type="project" value="InterPro"/>
</dbReference>